<name>A0A060NNC2_9BURK</name>
<dbReference type="AlphaFoldDB" id="A0A060NNC2"/>
<dbReference type="HOGENOM" id="CLU_020336_13_5_4"/>
<protein>
    <submittedName>
        <fullName evidence="2">Predicted hydrolase or acyltransferase</fullName>
    </submittedName>
</protein>
<feature type="domain" description="AB hydrolase-1" evidence="1">
    <location>
        <begin position="35"/>
        <end position="317"/>
    </location>
</feature>
<dbReference type="InterPro" id="IPR050266">
    <property type="entry name" value="AB_hydrolase_sf"/>
</dbReference>
<proteinExistence type="predicted"/>
<dbReference type="PANTHER" id="PTHR43798:SF33">
    <property type="entry name" value="HYDROLASE, PUTATIVE (AFU_ORTHOLOGUE AFUA_2G14860)-RELATED"/>
    <property type="match status" value="1"/>
</dbReference>
<dbReference type="RefSeq" id="WP_045535578.1">
    <property type="nucleotide sequence ID" value="NZ_AP014569.1"/>
</dbReference>
<dbReference type="Gene3D" id="3.40.50.1820">
    <property type="entry name" value="alpha/beta hydrolase"/>
    <property type="match status" value="1"/>
</dbReference>
<dbReference type="PANTHER" id="PTHR43798">
    <property type="entry name" value="MONOACYLGLYCEROL LIPASE"/>
    <property type="match status" value="1"/>
</dbReference>
<gene>
    <name evidence="2" type="ORF">SMCB_1049</name>
</gene>
<evidence type="ECO:0000313" key="2">
    <source>
        <dbReference type="EMBL" id="BAO83277.1"/>
    </source>
</evidence>
<dbReference type="STRING" id="1458426.SMCB_1049"/>
<keyword evidence="3" id="KW-1185">Reference proteome</keyword>
<dbReference type="SUPFAM" id="SSF53474">
    <property type="entry name" value="alpha/beta-Hydrolases"/>
    <property type="match status" value="1"/>
</dbReference>
<dbReference type="InterPro" id="IPR029058">
    <property type="entry name" value="AB_hydrolase_fold"/>
</dbReference>
<evidence type="ECO:0000313" key="3">
    <source>
        <dbReference type="Proteomes" id="UP000066014"/>
    </source>
</evidence>
<reference evidence="2 3" key="1">
    <citation type="journal article" date="2014" name="Nat. Commun.">
        <title>Physiological and genomic features of highly alkaliphilic hydrogen-utilizing Betaproteobacteria from a continental serpentinizing site.</title>
        <authorList>
            <person name="Suzuki S."/>
            <person name="Kuenen J.G."/>
            <person name="Schipper K."/>
            <person name="van der Velde S."/>
            <person name="Ishii S."/>
            <person name="Wu A."/>
            <person name="Sorokin D.Y."/>
            <person name="Tenney A."/>
            <person name="Meng X.Y."/>
            <person name="Morrill P.L."/>
            <person name="Kamagata Y."/>
            <person name="Muyzer G."/>
            <person name="Nealson K.H."/>
        </authorList>
    </citation>
    <scope>NUCLEOTIDE SEQUENCE [LARGE SCALE GENOMIC DNA]</scope>
    <source>
        <strain evidence="2 3">B1</strain>
    </source>
</reference>
<dbReference type="EMBL" id="AP014569">
    <property type="protein sequence ID" value="BAO83277.1"/>
    <property type="molecule type" value="Genomic_DNA"/>
</dbReference>
<dbReference type="PRINTS" id="PR00412">
    <property type="entry name" value="EPOXHYDRLASE"/>
</dbReference>
<dbReference type="Pfam" id="PF12697">
    <property type="entry name" value="Abhydrolase_6"/>
    <property type="match status" value="1"/>
</dbReference>
<keyword evidence="2" id="KW-0378">Hydrolase</keyword>
<dbReference type="GO" id="GO:0016746">
    <property type="term" value="F:acyltransferase activity"/>
    <property type="evidence" value="ECO:0007669"/>
    <property type="project" value="UniProtKB-KW"/>
</dbReference>
<dbReference type="Proteomes" id="UP000066014">
    <property type="component" value="Chromosome"/>
</dbReference>
<keyword evidence="2" id="KW-0012">Acyltransferase</keyword>
<keyword evidence="2" id="KW-0808">Transferase</keyword>
<dbReference type="KEGG" id="cbab:SMCB_1049"/>
<accession>A0A060NNC2</accession>
<organism evidence="2 3">
    <name type="scientific">Serpentinimonas maccroryi</name>
    <dbReference type="NCBI Taxonomy" id="1458426"/>
    <lineage>
        <taxon>Bacteria</taxon>
        <taxon>Pseudomonadati</taxon>
        <taxon>Pseudomonadota</taxon>
        <taxon>Betaproteobacteria</taxon>
        <taxon>Burkholderiales</taxon>
        <taxon>Comamonadaceae</taxon>
        <taxon>Serpentinimonas</taxon>
    </lineage>
</organism>
<sequence length="327" mass="36472">MYSIRHPSHSLYLPLRGFRHHLRQWGQHRPDATPLLLLHGWMDVSASWQFMVDALPPAWLAERLIVAPDWRGFGHSRPLECATASDPLAYGSADHYQFADYLADLDALIAHLNAELGRPAGAAFDVVGHSMGGNVAMLYAGVRPALVRRLVNVEGFGMPASQPEQAPQRYARWLDEIDALRQGTLALKSYTGAQAVAQRLRKTNPRLAPEKSDWLASHWAAPDASGQWQVLGHAAHKIVNPHLYRADEVLAVWRCIRAPLLVVEAQADSLGQWYRQGEYTRDQFHQRLQAAQPQCRIEQLPDAGHMLHHDQPAALAALLQAFFADGA</sequence>
<evidence type="ECO:0000259" key="1">
    <source>
        <dbReference type="Pfam" id="PF12697"/>
    </source>
</evidence>
<dbReference type="GO" id="GO:0016787">
    <property type="term" value="F:hydrolase activity"/>
    <property type="evidence" value="ECO:0007669"/>
    <property type="project" value="UniProtKB-KW"/>
</dbReference>
<dbReference type="InterPro" id="IPR000639">
    <property type="entry name" value="Epox_hydrolase-like"/>
</dbReference>
<dbReference type="InterPro" id="IPR000073">
    <property type="entry name" value="AB_hydrolase_1"/>
</dbReference>
<dbReference type="OrthoDB" id="149912at2"/>
<dbReference type="GO" id="GO:0016020">
    <property type="term" value="C:membrane"/>
    <property type="evidence" value="ECO:0007669"/>
    <property type="project" value="TreeGrafter"/>
</dbReference>